<evidence type="ECO:0000259" key="2">
    <source>
        <dbReference type="Pfam" id="PF04892"/>
    </source>
</evidence>
<proteinExistence type="predicted"/>
<evidence type="ECO:0000313" key="4">
    <source>
        <dbReference type="Proteomes" id="UP001597399"/>
    </source>
</evidence>
<reference evidence="4" key="1">
    <citation type="journal article" date="2019" name="Int. J. Syst. Evol. Microbiol.">
        <title>The Global Catalogue of Microorganisms (GCM) 10K type strain sequencing project: providing services to taxonomists for standard genome sequencing and annotation.</title>
        <authorList>
            <consortium name="The Broad Institute Genomics Platform"/>
            <consortium name="The Broad Institute Genome Sequencing Center for Infectious Disease"/>
            <person name="Wu L."/>
            <person name="Ma J."/>
        </authorList>
    </citation>
    <scope>NUCLEOTIDE SEQUENCE [LARGE SCALE GENOMIC DNA]</scope>
    <source>
        <strain evidence="4">TISTR 2466</strain>
    </source>
</reference>
<evidence type="ECO:0000313" key="3">
    <source>
        <dbReference type="EMBL" id="MFD2693932.1"/>
    </source>
</evidence>
<dbReference type="Proteomes" id="UP001597399">
    <property type="component" value="Unassembled WGS sequence"/>
</dbReference>
<feature type="domain" description="VanZ-like" evidence="2">
    <location>
        <begin position="15"/>
        <end position="136"/>
    </location>
</feature>
<evidence type="ECO:0000256" key="1">
    <source>
        <dbReference type="SAM" id="Phobius"/>
    </source>
</evidence>
<keyword evidence="1" id="KW-0472">Membrane</keyword>
<dbReference type="Pfam" id="PF04892">
    <property type="entry name" value="VanZ"/>
    <property type="match status" value="1"/>
</dbReference>
<dbReference type="PANTHER" id="PTHR36834">
    <property type="entry name" value="MEMBRANE PROTEIN-RELATED"/>
    <property type="match status" value="1"/>
</dbReference>
<keyword evidence="4" id="KW-1185">Reference proteome</keyword>
<accession>A0ABW5S444</accession>
<dbReference type="InterPro" id="IPR006976">
    <property type="entry name" value="VanZ-like"/>
</dbReference>
<feature type="transmembrane region" description="Helical" evidence="1">
    <location>
        <begin position="121"/>
        <end position="139"/>
    </location>
</feature>
<gene>
    <name evidence="3" type="ORF">ACFSUE_09880</name>
</gene>
<keyword evidence="1" id="KW-0812">Transmembrane</keyword>
<comment type="caution">
    <text evidence="3">The sequence shown here is derived from an EMBL/GenBank/DDBJ whole genome shotgun (WGS) entry which is preliminary data.</text>
</comment>
<dbReference type="EMBL" id="JBHUMQ010000023">
    <property type="protein sequence ID" value="MFD2693932.1"/>
    <property type="molecule type" value="Genomic_DNA"/>
</dbReference>
<feature type="transmembrane region" description="Helical" evidence="1">
    <location>
        <begin position="92"/>
        <end position="109"/>
    </location>
</feature>
<organism evidence="3 4">
    <name type="scientific">Sporolactobacillus shoreicorticis</name>
    <dbReference type="NCBI Taxonomy" id="1923877"/>
    <lineage>
        <taxon>Bacteria</taxon>
        <taxon>Bacillati</taxon>
        <taxon>Bacillota</taxon>
        <taxon>Bacilli</taxon>
        <taxon>Bacillales</taxon>
        <taxon>Sporolactobacillaceae</taxon>
        <taxon>Sporolactobacillus</taxon>
    </lineage>
</organism>
<dbReference type="RefSeq" id="WP_253061144.1">
    <property type="nucleotide sequence ID" value="NZ_JAMXWM010000008.1"/>
</dbReference>
<keyword evidence="1" id="KW-1133">Transmembrane helix</keyword>
<dbReference type="InterPro" id="IPR053150">
    <property type="entry name" value="Teicoplanin_resist-assoc"/>
</dbReference>
<protein>
    <submittedName>
        <fullName evidence="3">VanZ family protein</fullName>
    </submittedName>
</protein>
<dbReference type="PANTHER" id="PTHR36834:SF1">
    <property type="entry name" value="INTEGRAL MEMBRANE PROTEIN"/>
    <property type="match status" value="1"/>
</dbReference>
<feature type="transmembrane region" description="Helical" evidence="1">
    <location>
        <begin position="58"/>
        <end position="80"/>
    </location>
</feature>
<name>A0ABW5S444_9BACL</name>
<sequence length="149" mass="17317">MLKKMNKKHIAAVFFIGYLALLVFVTLLTHNYYTYGKSSNLILFSSIRLMLRSGDSMLIMKNIGGNVMLFLPLGFLLPMLIQVKRRLVIRQLILGFCISLFIELCQYFFAERIFDIDDVLLNTIGAMIGWGCYVLIRFCRHKLIVFYTK</sequence>
<feature type="transmembrane region" description="Helical" evidence="1">
    <location>
        <begin position="12"/>
        <end position="33"/>
    </location>
</feature>